<evidence type="ECO:0000313" key="5">
    <source>
        <dbReference type="EMBL" id="KEP25811.1"/>
    </source>
</evidence>
<comment type="subcellular location">
    <subcellularLocation>
        <location evidence="2">Spore core</location>
    </subcellularLocation>
</comment>
<dbReference type="HAMAP" id="MF_01504">
    <property type="entry name" value="SspK"/>
    <property type="match status" value="1"/>
</dbReference>
<keyword evidence="6" id="KW-1185">Reference proteome</keyword>
<proteinExistence type="evidence at transcript level"/>
<evidence type="ECO:0000256" key="2">
    <source>
        <dbReference type="HAMAP-Rule" id="MF_01504"/>
    </source>
</evidence>
<dbReference type="GO" id="GO:0030435">
    <property type="term" value="P:sporulation resulting in formation of a cellular spore"/>
    <property type="evidence" value="ECO:0007669"/>
    <property type="project" value="UniProtKB-KW"/>
</dbReference>
<comment type="induction">
    <text evidence="2">Expressed only in the forespore compartment of sporulating cells.</text>
</comment>
<sequence>MRNKAKGFPNQVNHKFEGEPGATDAYASKWPNGETNTRPQERMRASGKR</sequence>
<comment type="caution">
    <text evidence="5">The sequence shown here is derived from an EMBL/GenBank/DDBJ whole genome shotgun (WGS) entry which is preliminary data.</text>
</comment>
<keyword evidence="1 2" id="KW-0749">Sporulation</keyword>
<dbReference type="Proteomes" id="UP000028091">
    <property type="component" value="Unassembled WGS sequence"/>
</dbReference>
<evidence type="ECO:0000256" key="4">
    <source>
        <dbReference type="SAM" id="MobiDB-lite"/>
    </source>
</evidence>
<dbReference type="AlphaFoldDB" id="A0A081L985"/>
<protein>
    <recommendedName>
        <fullName evidence="2 3">Small, acid-soluble spore protein K</fullName>
        <shortName evidence="2">SASP K</shortName>
    </recommendedName>
</protein>
<feature type="compositionally biased region" description="Basic and acidic residues" evidence="4">
    <location>
        <begin position="39"/>
        <end position="49"/>
    </location>
</feature>
<feature type="region of interest" description="Disordered" evidence="4">
    <location>
        <begin position="1"/>
        <end position="49"/>
    </location>
</feature>
<dbReference type="RefSeq" id="WP_034323065.1">
    <property type="nucleotide sequence ID" value="NZ_JOTP01000016.1"/>
</dbReference>
<dbReference type="NCBIfam" id="NF002843">
    <property type="entry name" value="PRK03081.1"/>
    <property type="match status" value="1"/>
</dbReference>
<reference evidence="5 6" key="1">
    <citation type="submission" date="2012-09" db="EMBL/GenBank/DDBJ databases">
        <title>Genome Sequence of Bacillus sp. DW5-4.</title>
        <authorList>
            <person name="Lai Q."/>
            <person name="Liu Y."/>
            <person name="Shao Z."/>
        </authorList>
    </citation>
    <scope>NUCLEOTIDE SEQUENCE [LARGE SCALE GENOMIC DNA]</scope>
    <source>
        <strain evidence="5 6">DW5-4</strain>
    </source>
</reference>
<evidence type="ECO:0000256" key="1">
    <source>
        <dbReference type="ARBA" id="ARBA00022969"/>
    </source>
</evidence>
<gene>
    <name evidence="2" type="primary">sspK</name>
    <name evidence="5" type="ORF">BA70_05505</name>
</gene>
<dbReference type="OrthoDB" id="2382188at2"/>
<dbReference type="GO" id="GO:0030436">
    <property type="term" value="P:asexual sporulation"/>
    <property type="evidence" value="ECO:0007669"/>
    <property type="project" value="UniProtKB-UniRule"/>
</dbReference>
<evidence type="ECO:0000313" key="6">
    <source>
        <dbReference type="Proteomes" id="UP000028091"/>
    </source>
</evidence>
<dbReference type="NCBIfam" id="TIGR03091">
    <property type="entry name" value="SASP_sspK"/>
    <property type="match status" value="1"/>
</dbReference>
<dbReference type="Pfam" id="PF08176">
    <property type="entry name" value="SspK"/>
    <property type="match status" value="1"/>
</dbReference>
<accession>A0A081L985</accession>
<name>A0A081L985_9BACI</name>
<organism evidence="5 6">
    <name type="scientific">Bacillus zhangzhouensis</name>
    <dbReference type="NCBI Taxonomy" id="1178540"/>
    <lineage>
        <taxon>Bacteria</taxon>
        <taxon>Bacillati</taxon>
        <taxon>Bacillota</taxon>
        <taxon>Bacilli</taxon>
        <taxon>Bacillales</taxon>
        <taxon>Bacillaceae</taxon>
        <taxon>Bacillus</taxon>
    </lineage>
</organism>
<comment type="similarity">
    <text evidence="2">Belongs to the SspK family.</text>
</comment>
<dbReference type="InterPro" id="IPR012611">
    <property type="entry name" value="SASP_SspK"/>
</dbReference>
<dbReference type="GO" id="GO:0042601">
    <property type="term" value="C:endospore-forming forespore"/>
    <property type="evidence" value="ECO:0007669"/>
    <property type="project" value="InterPro"/>
</dbReference>
<dbReference type="EMBL" id="JOTP01000016">
    <property type="protein sequence ID" value="KEP25811.1"/>
    <property type="molecule type" value="Genomic_DNA"/>
</dbReference>
<evidence type="ECO:0000256" key="3">
    <source>
        <dbReference type="NCBIfam" id="TIGR03091"/>
    </source>
</evidence>